<sequence>MNSKQVLTHFAITGYQVMPNQQQNYQGIVGVQPPQSQSLVGGQPNSTGTHIQGVVIPYPSVPSYQVSLPQGSQGIAHQTYQQPVVFPNQSNQGSLPTTGMPVYYSVIPPGQQSNLSSAVGYLQHPGSEQVQFPRTTSPCSSQQLQGHQCAAVPQQPPGGGMVMMQLNLPNNPQSRVHSPPQWKQNKYYCDHQRGQKCLEFSNIDNVVQHSPQLSSPIISPVQSPAPAQLSTLKTIRPSGPSLDLLFLRRGQTGSRHGNRGRRQAKKAASTDLGAGEAVVGKVLEITELPDGITRMEAEKLFGELFKIGAKIRWLRDPQSQPQLRRHPLCCGSGDSTVNSERSKSSDLASTYTVLATFPSISAAQSALKKQIHSVNKFKLRMSKKHYDFHILERASSQ</sequence>
<comment type="caution">
    <text evidence="2">The sequence shown here is derived from an EMBL/GenBank/DDBJ whole genome shotgun (WGS) entry which is preliminary data.</text>
</comment>
<protein>
    <recommendedName>
        <fullName evidence="4">R3H domain-containing protein 1</fullName>
    </recommendedName>
</protein>
<feature type="region of interest" description="Disordered" evidence="1">
    <location>
        <begin position="250"/>
        <end position="271"/>
    </location>
</feature>
<organism evidence="2 3">
    <name type="scientific">Myodes glareolus</name>
    <name type="common">Bank vole</name>
    <name type="synonym">Clethrionomys glareolus</name>
    <dbReference type="NCBI Taxonomy" id="447135"/>
    <lineage>
        <taxon>Eukaryota</taxon>
        <taxon>Metazoa</taxon>
        <taxon>Chordata</taxon>
        <taxon>Craniata</taxon>
        <taxon>Vertebrata</taxon>
        <taxon>Euteleostomi</taxon>
        <taxon>Mammalia</taxon>
        <taxon>Eutheria</taxon>
        <taxon>Euarchontoglires</taxon>
        <taxon>Glires</taxon>
        <taxon>Rodentia</taxon>
        <taxon>Myomorpha</taxon>
        <taxon>Muroidea</taxon>
        <taxon>Cricetidae</taxon>
        <taxon>Arvicolinae</taxon>
        <taxon>Myodes</taxon>
    </lineage>
</organism>
<feature type="compositionally biased region" description="Basic residues" evidence="1">
    <location>
        <begin position="256"/>
        <end position="265"/>
    </location>
</feature>
<evidence type="ECO:0000256" key="1">
    <source>
        <dbReference type="SAM" id="MobiDB-lite"/>
    </source>
</evidence>
<proteinExistence type="predicted"/>
<dbReference type="EMBL" id="JBBHLL010000033">
    <property type="protein sequence ID" value="KAK7826686.1"/>
    <property type="molecule type" value="Genomic_DNA"/>
</dbReference>
<dbReference type="Proteomes" id="UP001488838">
    <property type="component" value="Unassembled WGS sequence"/>
</dbReference>
<gene>
    <name evidence="2" type="ORF">U0070_007848</name>
</gene>
<evidence type="ECO:0000313" key="3">
    <source>
        <dbReference type="Proteomes" id="UP001488838"/>
    </source>
</evidence>
<evidence type="ECO:0000313" key="2">
    <source>
        <dbReference type="EMBL" id="KAK7826686.1"/>
    </source>
</evidence>
<evidence type="ECO:0008006" key="4">
    <source>
        <dbReference type="Google" id="ProtNLM"/>
    </source>
</evidence>
<reference evidence="2 3" key="1">
    <citation type="journal article" date="2023" name="bioRxiv">
        <title>Conserved and derived expression patterns and positive selection on dental genes reveal complex evolutionary context of ever-growing rodent molars.</title>
        <authorList>
            <person name="Calamari Z.T."/>
            <person name="Song A."/>
            <person name="Cohen E."/>
            <person name="Akter M."/>
            <person name="Roy R.D."/>
            <person name="Hallikas O."/>
            <person name="Christensen M.M."/>
            <person name="Li P."/>
            <person name="Marangoni P."/>
            <person name="Jernvall J."/>
            <person name="Klein O.D."/>
        </authorList>
    </citation>
    <scope>NUCLEOTIDE SEQUENCE [LARGE SCALE GENOMIC DNA]</scope>
    <source>
        <strain evidence="2">V071</strain>
    </source>
</reference>
<accession>A0AAW0JKW1</accession>
<name>A0AAW0JKW1_MYOGA</name>
<dbReference type="AlphaFoldDB" id="A0AAW0JKW1"/>
<keyword evidence="3" id="KW-1185">Reference proteome</keyword>